<dbReference type="EnsemblPlants" id="AVESA.00010b.r2.7DG1363710.1">
    <property type="protein sequence ID" value="AVESA.00010b.r2.7DG1363710.1.CDS.1"/>
    <property type="gene ID" value="AVESA.00010b.r2.7DG1363710"/>
</dbReference>
<sequence>MSSTNEATVIHVDDTAGKAPVTSAAPPPAAAAPTAPVQQQQQRKGGGVPFLLRSGAEGFRRCMALVDLLLRVAAFGPTLAAAIATGTSDETLSVFTEHFQFRARFDDFPTFVFLVAANAIAAGYLVLSLPFSVVGIIRPKATVARLLLLIGDTVMVVLVTAAASAAAAIVYVAHEGNPRANWVPICMNFHGFCERTSGAVVASFLAVLIFILLVLLSACAIRRRQC</sequence>
<reference evidence="1" key="2">
    <citation type="submission" date="2025-09" db="UniProtKB">
        <authorList>
            <consortium name="EnsemblPlants"/>
        </authorList>
    </citation>
    <scope>IDENTIFICATION</scope>
</reference>
<reference evidence="1" key="1">
    <citation type="submission" date="2021-05" db="EMBL/GenBank/DDBJ databases">
        <authorList>
            <person name="Scholz U."/>
            <person name="Mascher M."/>
            <person name="Fiebig A."/>
        </authorList>
    </citation>
    <scope>NUCLEOTIDE SEQUENCE [LARGE SCALE GENOMIC DNA]</scope>
</reference>
<dbReference type="Proteomes" id="UP001732700">
    <property type="component" value="Chromosome 7D"/>
</dbReference>
<evidence type="ECO:0000313" key="1">
    <source>
        <dbReference type="EnsemblPlants" id="AVESA.00010b.r2.7DG1363710.1.CDS.1"/>
    </source>
</evidence>
<protein>
    <submittedName>
        <fullName evidence="1">Uncharacterized protein</fullName>
    </submittedName>
</protein>
<keyword evidence="2" id="KW-1185">Reference proteome</keyword>
<accession>A0ACD6AI19</accession>
<evidence type="ECO:0000313" key="2">
    <source>
        <dbReference type="Proteomes" id="UP001732700"/>
    </source>
</evidence>
<organism evidence="1 2">
    <name type="scientific">Avena sativa</name>
    <name type="common">Oat</name>
    <dbReference type="NCBI Taxonomy" id="4498"/>
    <lineage>
        <taxon>Eukaryota</taxon>
        <taxon>Viridiplantae</taxon>
        <taxon>Streptophyta</taxon>
        <taxon>Embryophyta</taxon>
        <taxon>Tracheophyta</taxon>
        <taxon>Spermatophyta</taxon>
        <taxon>Magnoliopsida</taxon>
        <taxon>Liliopsida</taxon>
        <taxon>Poales</taxon>
        <taxon>Poaceae</taxon>
        <taxon>BOP clade</taxon>
        <taxon>Pooideae</taxon>
        <taxon>Poodae</taxon>
        <taxon>Poeae</taxon>
        <taxon>Poeae Chloroplast Group 1 (Aveneae type)</taxon>
        <taxon>Aveninae</taxon>
        <taxon>Avena</taxon>
    </lineage>
</organism>
<proteinExistence type="predicted"/>
<name>A0ACD6AI19_AVESA</name>